<feature type="transmembrane region" description="Helical" evidence="1">
    <location>
        <begin position="102"/>
        <end position="119"/>
    </location>
</feature>
<dbReference type="AlphaFoldDB" id="A0A1M5R620"/>
<gene>
    <name evidence="2" type="ORF">SAMN05421807_10530</name>
</gene>
<reference evidence="3" key="1">
    <citation type="submission" date="2016-11" db="EMBL/GenBank/DDBJ databases">
        <authorList>
            <person name="Varghese N."/>
            <person name="Submissions S."/>
        </authorList>
    </citation>
    <scope>NUCLEOTIDE SEQUENCE [LARGE SCALE GENOMIC DNA]</scope>
    <source>
        <strain evidence="3">CGMCC 1.6496</strain>
    </source>
</reference>
<keyword evidence="1" id="KW-1133">Transmembrane helix</keyword>
<dbReference type="EMBL" id="FQXD01000005">
    <property type="protein sequence ID" value="SHH21658.1"/>
    <property type="molecule type" value="Genomic_DNA"/>
</dbReference>
<sequence>MFTKTENFIGMTVAVIVFLVILSFIVSMFIFISFGVIYLLSYLPFIEFHYFSSFWHNVWYFFGFLLLNALVLGLSEIVVFIDRKNKKINSLEDISPSNFIEWIKFIIIFVIYMNVFTLISDRLDATILGSTLIAFSFVFFFFVVGKIIDIIADDEKEKIVPS</sequence>
<keyword evidence="1" id="KW-0812">Transmembrane</keyword>
<name>A0A1M5R620_9BACI</name>
<proteinExistence type="predicted"/>
<feature type="transmembrane region" description="Helical" evidence="1">
    <location>
        <begin position="12"/>
        <end position="39"/>
    </location>
</feature>
<protein>
    <submittedName>
        <fullName evidence="2">Uncharacterized protein</fullName>
    </submittedName>
</protein>
<keyword evidence="1" id="KW-0472">Membrane</keyword>
<keyword evidence="3" id="KW-1185">Reference proteome</keyword>
<feature type="transmembrane region" description="Helical" evidence="1">
    <location>
        <begin position="59"/>
        <end position="81"/>
    </location>
</feature>
<dbReference type="Proteomes" id="UP000184079">
    <property type="component" value="Unassembled WGS sequence"/>
</dbReference>
<evidence type="ECO:0000313" key="2">
    <source>
        <dbReference type="EMBL" id="SHH21658.1"/>
    </source>
</evidence>
<feature type="transmembrane region" description="Helical" evidence="1">
    <location>
        <begin position="125"/>
        <end position="148"/>
    </location>
</feature>
<dbReference type="RefSeq" id="WP_073006767.1">
    <property type="nucleotide sequence ID" value="NZ_FQXD01000005.1"/>
</dbReference>
<evidence type="ECO:0000256" key="1">
    <source>
        <dbReference type="SAM" id="Phobius"/>
    </source>
</evidence>
<evidence type="ECO:0000313" key="3">
    <source>
        <dbReference type="Proteomes" id="UP000184079"/>
    </source>
</evidence>
<accession>A0A1M5R620</accession>
<organism evidence="2 3">
    <name type="scientific">Virgibacillus chiguensis</name>
    <dbReference type="NCBI Taxonomy" id="411959"/>
    <lineage>
        <taxon>Bacteria</taxon>
        <taxon>Bacillati</taxon>
        <taxon>Bacillota</taxon>
        <taxon>Bacilli</taxon>
        <taxon>Bacillales</taxon>
        <taxon>Bacillaceae</taxon>
        <taxon>Virgibacillus</taxon>
    </lineage>
</organism>